<accession>A0A6C0I9X5</accession>
<evidence type="ECO:0000259" key="6">
    <source>
        <dbReference type="PROSITE" id="PS51188"/>
    </source>
</evidence>
<dbReference type="CDD" id="cd10719">
    <property type="entry name" value="DnaJ_zf"/>
    <property type="match status" value="1"/>
</dbReference>
<dbReference type="Pfam" id="PF00684">
    <property type="entry name" value="DnaJ_CXXCXGXG"/>
    <property type="match status" value="1"/>
</dbReference>
<dbReference type="PROSITE" id="PS51188">
    <property type="entry name" value="ZF_CR"/>
    <property type="match status" value="1"/>
</dbReference>
<dbReference type="Gene3D" id="1.10.287.110">
    <property type="entry name" value="DnaJ domain"/>
    <property type="match status" value="1"/>
</dbReference>
<organism evidence="7">
    <name type="scientific">viral metagenome</name>
    <dbReference type="NCBI Taxonomy" id="1070528"/>
    <lineage>
        <taxon>unclassified sequences</taxon>
        <taxon>metagenomes</taxon>
        <taxon>organismal metagenomes</taxon>
    </lineage>
</organism>
<reference evidence="7" key="1">
    <citation type="journal article" date="2020" name="Nature">
        <title>Giant virus diversity and host interactions through global metagenomics.</title>
        <authorList>
            <person name="Schulz F."/>
            <person name="Roux S."/>
            <person name="Paez-Espino D."/>
            <person name="Jungbluth S."/>
            <person name="Walsh D.A."/>
            <person name="Denef V.J."/>
            <person name="McMahon K.D."/>
            <person name="Konstantinidis K.T."/>
            <person name="Eloe-Fadrosh E.A."/>
            <person name="Kyrpides N.C."/>
            <person name="Woyke T."/>
        </authorList>
    </citation>
    <scope>NUCLEOTIDE SEQUENCE</scope>
    <source>
        <strain evidence="7">GVMAG-M-3300023184-62</strain>
    </source>
</reference>
<evidence type="ECO:0000256" key="4">
    <source>
        <dbReference type="ARBA" id="ARBA00022833"/>
    </source>
</evidence>
<keyword evidence="4" id="KW-0862">Zinc</keyword>
<feature type="domain" description="CR-type" evidence="6">
    <location>
        <begin position="150"/>
        <end position="230"/>
    </location>
</feature>
<dbReference type="GO" id="GO:0051082">
    <property type="term" value="F:unfolded protein binding"/>
    <property type="evidence" value="ECO:0007669"/>
    <property type="project" value="InterPro"/>
</dbReference>
<proteinExistence type="predicted"/>
<dbReference type="PANTHER" id="PTHR43888">
    <property type="entry name" value="DNAJ-LIKE-2, ISOFORM A-RELATED"/>
    <property type="match status" value="1"/>
</dbReference>
<protein>
    <recommendedName>
        <fullName evidence="8">J domain-containing protein</fullName>
    </recommendedName>
</protein>
<name>A0A6C0I9X5_9ZZZZ</name>
<keyword evidence="3" id="KW-0863">Zinc-finger</keyword>
<dbReference type="CDD" id="cd06257">
    <property type="entry name" value="DnaJ"/>
    <property type="match status" value="1"/>
</dbReference>
<evidence type="ECO:0000313" key="7">
    <source>
        <dbReference type="EMBL" id="QHT89754.1"/>
    </source>
</evidence>
<dbReference type="Pfam" id="PF00226">
    <property type="entry name" value="DnaJ"/>
    <property type="match status" value="1"/>
</dbReference>
<dbReference type="Pfam" id="PF01556">
    <property type="entry name" value="DnaJ_C"/>
    <property type="match status" value="1"/>
</dbReference>
<keyword evidence="2" id="KW-0677">Repeat</keyword>
<evidence type="ECO:0008006" key="8">
    <source>
        <dbReference type="Google" id="ProtNLM"/>
    </source>
</evidence>
<dbReference type="EMBL" id="MN740152">
    <property type="protein sequence ID" value="QHT89754.1"/>
    <property type="molecule type" value="Genomic_DNA"/>
</dbReference>
<dbReference type="InterPro" id="IPR036869">
    <property type="entry name" value="J_dom_sf"/>
</dbReference>
<dbReference type="PROSITE" id="PS50076">
    <property type="entry name" value="DNAJ_2"/>
    <property type="match status" value="1"/>
</dbReference>
<evidence type="ECO:0000256" key="3">
    <source>
        <dbReference type="ARBA" id="ARBA00022771"/>
    </source>
</evidence>
<dbReference type="PROSITE" id="PS00636">
    <property type="entry name" value="DNAJ_1"/>
    <property type="match status" value="1"/>
</dbReference>
<dbReference type="GO" id="GO:0030544">
    <property type="term" value="F:Hsp70 protein binding"/>
    <property type="evidence" value="ECO:0007669"/>
    <property type="project" value="InterPro"/>
</dbReference>
<dbReference type="Gene3D" id="2.60.260.20">
    <property type="entry name" value="Urease metallochaperone UreE, N-terminal domain"/>
    <property type="match status" value="2"/>
</dbReference>
<dbReference type="InterPro" id="IPR001623">
    <property type="entry name" value="DnaJ_domain"/>
</dbReference>
<evidence type="ECO:0000259" key="5">
    <source>
        <dbReference type="PROSITE" id="PS50076"/>
    </source>
</evidence>
<dbReference type="InterPro" id="IPR002939">
    <property type="entry name" value="DnaJ_C"/>
</dbReference>
<sequence length="393" mass="41731">MGSDNLYELLGVSKGADSAEISKAYKKMAVKHHPDKGGNEETFKKIQRAYDVLGDDKSREFYNMTGQIPGENGAPQPGEGHGGMPFGMGGGMPFNMGGGGMPFGMNMADLFGMFGGRGGGGNGGMPRKHPGKAPPRVEHLPVSLAQLYNGGSFVICLNREKFCGGCNGVGSKVLKTCDRCRGAGKVVQDVMIGPGMAMRTEGPCGDCAGKGEKKGEPCKDCEGQGLKRQIKNLTVNITPGMAVGDNIVFDGESSDTHEYERAADLQIVLDAADDDHGWVRDGNNLRRDIHVSLAESLCGTNVHLLGHPSQVGGINIDVPRGVHHTQEIVVIGRGMPFKGRPGFGNLILKVHVVTQDAEQRVLDEKGSQLNELFGYVKKSPVGDGAIWTARSVT</sequence>
<dbReference type="InterPro" id="IPR008971">
    <property type="entry name" value="HSP40/DnaJ_pept-bd"/>
</dbReference>
<dbReference type="SUPFAM" id="SSF46565">
    <property type="entry name" value="Chaperone J-domain"/>
    <property type="match status" value="1"/>
</dbReference>
<dbReference type="FunFam" id="2.10.230.10:FF:000001">
    <property type="entry name" value="DnaJ subfamily A member 2"/>
    <property type="match status" value="1"/>
</dbReference>
<dbReference type="InterPro" id="IPR001305">
    <property type="entry name" value="HSP_DnaJ_Cys-rich_dom"/>
</dbReference>
<feature type="domain" description="J" evidence="5">
    <location>
        <begin position="5"/>
        <end position="66"/>
    </location>
</feature>
<dbReference type="Gene3D" id="2.10.230.10">
    <property type="entry name" value="Heat shock protein DnaJ, cysteine-rich domain"/>
    <property type="match status" value="1"/>
</dbReference>
<dbReference type="SMART" id="SM00271">
    <property type="entry name" value="DnaJ"/>
    <property type="match status" value="1"/>
</dbReference>
<dbReference type="GO" id="GO:0008270">
    <property type="term" value="F:zinc ion binding"/>
    <property type="evidence" value="ECO:0007669"/>
    <property type="project" value="UniProtKB-KW"/>
</dbReference>
<dbReference type="InterPro" id="IPR018253">
    <property type="entry name" value="DnaJ_domain_CS"/>
</dbReference>
<dbReference type="SUPFAM" id="SSF49493">
    <property type="entry name" value="HSP40/DnaJ peptide-binding domain"/>
    <property type="match status" value="2"/>
</dbReference>
<dbReference type="InterPro" id="IPR036410">
    <property type="entry name" value="HSP_DnaJ_Cys-rich_dom_sf"/>
</dbReference>
<evidence type="ECO:0000256" key="1">
    <source>
        <dbReference type="ARBA" id="ARBA00022723"/>
    </source>
</evidence>
<dbReference type="GO" id="GO:0006457">
    <property type="term" value="P:protein folding"/>
    <property type="evidence" value="ECO:0007669"/>
    <property type="project" value="InterPro"/>
</dbReference>
<keyword evidence="1" id="KW-0479">Metal-binding</keyword>
<dbReference type="PRINTS" id="PR00625">
    <property type="entry name" value="JDOMAIN"/>
</dbReference>
<evidence type="ECO:0000256" key="2">
    <source>
        <dbReference type="ARBA" id="ARBA00022737"/>
    </source>
</evidence>
<dbReference type="AlphaFoldDB" id="A0A6C0I9X5"/>
<dbReference type="SUPFAM" id="SSF57938">
    <property type="entry name" value="DnaJ/Hsp40 cysteine-rich domain"/>
    <property type="match status" value="1"/>
</dbReference>
<dbReference type="InterPro" id="IPR044713">
    <property type="entry name" value="DNJA1/2-like"/>
</dbReference>